<dbReference type="AlphaFoldDB" id="A0A553NQL6"/>
<feature type="domain" description="G-protein coupled receptors family 1 profile" evidence="12">
    <location>
        <begin position="49"/>
        <end position="422"/>
    </location>
</feature>
<feature type="transmembrane region" description="Helical" evidence="11">
    <location>
        <begin position="150"/>
        <end position="169"/>
    </location>
</feature>
<dbReference type="STRING" id="6832.A0A553NQL6"/>
<evidence type="ECO:0000256" key="9">
    <source>
        <dbReference type="ARBA" id="ARBA00023224"/>
    </source>
</evidence>
<dbReference type="PANTHER" id="PTHR24228:SF74">
    <property type="entry name" value="G-PROTEIN COUPLED RECEPTORS FAMILY 1 PROFILE DOMAIN-CONTAINING PROTEIN"/>
    <property type="match status" value="1"/>
</dbReference>
<dbReference type="SUPFAM" id="SSF81321">
    <property type="entry name" value="Family A G protein-coupled receptor-like"/>
    <property type="match status" value="1"/>
</dbReference>
<evidence type="ECO:0000256" key="5">
    <source>
        <dbReference type="ARBA" id="ARBA00022989"/>
    </source>
</evidence>
<keyword evidence="8" id="KW-0675">Receptor</keyword>
<evidence type="ECO:0000256" key="4">
    <source>
        <dbReference type="ARBA" id="ARBA00022692"/>
    </source>
</evidence>
<evidence type="ECO:0000256" key="2">
    <source>
        <dbReference type="ARBA" id="ARBA00010663"/>
    </source>
</evidence>
<feature type="compositionally biased region" description="Low complexity" evidence="10">
    <location>
        <begin position="241"/>
        <end position="251"/>
    </location>
</feature>
<keyword evidence="5 11" id="KW-1133">Transmembrane helix</keyword>
<evidence type="ECO:0000256" key="10">
    <source>
        <dbReference type="SAM" id="MobiDB-lite"/>
    </source>
</evidence>
<proteinExistence type="inferred from homology"/>
<evidence type="ECO:0000256" key="8">
    <source>
        <dbReference type="ARBA" id="ARBA00023170"/>
    </source>
</evidence>
<dbReference type="PRINTS" id="PR00237">
    <property type="entry name" value="GPCRRHODOPSN"/>
</dbReference>
<accession>A0A553NQL6</accession>
<dbReference type="OrthoDB" id="10044919at2759"/>
<dbReference type="Proteomes" id="UP000318571">
    <property type="component" value="Chromosome 4"/>
</dbReference>
<dbReference type="InterPro" id="IPR000276">
    <property type="entry name" value="GPCR_Rhodpsn"/>
</dbReference>
<feature type="transmembrane region" description="Helical" evidence="11">
    <location>
        <begin position="200"/>
        <end position="222"/>
    </location>
</feature>
<dbReference type="GO" id="GO:0005886">
    <property type="term" value="C:plasma membrane"/>
    <property type="evidence" value="ECO:0007669"/>
    <property type="project" value="UniProtKB-SubCell"/>
</dbReference>
<feature type="transmembrane region" description="Helical" evidence="11">
    <location>
        <begin position="70"/>
        <end position="91"/>
    </location>
</feature>
<protein>
    <recommendedName>
        <fullName evidence="12">G-protein coupled receptors family 1 profile domain-containing protein</fullName>
    </recommendedName>
</protein>
<evidence type="ECO:0000256" key="1">
    <source>
        <dbReference type="ARBA" id="ARBA00004651"/>
    </source>
</evidence>
<keyword evidence="6" id="KW-0297">G-protein coupled receptor</keyword>
<sequence>MELSEVTLEIDLDSLLARDVKLYPSSLPKTAVLVGFIAAIAFSVVGSVLNLVTLYTFCSCKKLRQHSTTSFVISLTVSDLLYCAFCLPVTADTFAHCQICHVEWLCRLYAFAFYWNITAMMLNQCAVAFNRYITVCFPVKAPIKFTLRNNLILIFVTWLIPFVCLLMPLTNTWGSLGFDEGTGTCTFAVEPGHGTIPRRVYFAIGLGIPTLIILFCYVNIYLTFKQSSQRIREQESGNLNSSHVESSAHSPSSPPSEKEDYEMLEVANATLSGTNQEETNRLERLFQRENRRANSLKGPVKKTILKRSLTESRIPVQGRENKYMSFTGSTLSIESPLKNSMPNQRRYSEAVTVRAKERELRREKNEQRITTTLFAIFVAFITCTVPPAFVLSIDPEAKKFPNWHIPSYIFGWMFGVVNPIIYVAFNQTYREAFRVTLSALIEKISKPSPANQV</sequence>
<dbReference type="PROSITE" id="PS50262">
    <property type="entry name" value="G_PROTEIN_RECEP_F1_2"/>
    <property type="match status" value="1"/>
</dbReference>
<keyword evidence="4 11" id="KW-0812">Transmembrane</keyword>
<feature type="transmembrane region" description="Helical" evidence="11">
    <location>
        <begin position="371"/>
        <end position="393"/>
    </location>
</feature>
<evidence type="ECO:0000256" key="11">
    <source>
        <dbReference type="SAM" id="Phobius"/>
    </source>
</evidence>
<dbReference type="Pfam" id="PF00001">
    <property type="entry name" value="7tm_1"/>
    <property type="match status" value="1"/>
</dbReference>
<keyword evidence="14" id="KW-1185">Reference proteome</keyword>
<dbReference type="PANTHER" id="PTHR24228">
    <property type="entry name" value="B2 BRADYKININ RECEPTOR/ANGIOTENSIN II RECEPTOR"/>
    <property type="match status" value="1"/>
</dbReference>
<organism evidence="13 14">
    <name type="scientific">Tigriopus californicus</name>
    <name type="common">Marine copepod</name>
    <dbReference type="NCBI Taxonomy" id="6832"/>
    <lineage>
        <taxon>Eukaryota</taxon>
        <taxon>Metazoa</taxon>
        <taxon>Ecdysozoa</taxon>
        <taxon>Arthropoda</taxon>
        <taxon>Crustacea</taxon>
        <taxon>Multicrustacea</taxon>
        <taxon>Hexanauplia</taxon>
        <taxon>Copepoda</taxon>
        <taxon>Harpacticoida</taxon>
        <taxon>Harpacticidae</taxon>
        <taxon>Tigriopus</taxon>
    </lineage>
</organism>
<evidence type="ECO:0000256" key="6">
    <source>
        <dbReference type="ARBA" id="ARBA00023040"/>
    </source>
</evidence>
<dbReference type="EMBL" id="VCGU01000011">
    <property type="protein sequence ID" value="TRY67714.1"/>
    <property type="molecule type" value="Genomic_DNA"/>
</dbReference>
<feature type="transmembrane region" description="Helical" evidence="11">
    <location>
        <begin position="111"/>
        <end position="129"/>
    </location>
</feature>
<evidence type="ECO:0000256" key="7">
    <source>
        <dbReference type="ARBA" id="ARBA00023136"/>
    </source>
</evidence>
<dbReference type="Gene3D" id="1.20.1070.10">
    <property type="entry name" value="Rhodopsin 7-helix transmembrane proteins"/>
    <property type="match status" value="2"/>
</dbReference>
<gene>
    <name evidence="13" type="ORF">TCAL_02749</name>
</gene>
<dbReference type="GO" id="GO:0004930">
    <property type="term" value="F:G protein-coupled receptor activity"/>
    <property type="evidence" value="ECO:0007669"/>
    <property type="project" value="UniProtKB-KW"/>
</dbReference>
<comment type="caution">
    <text evidence="13">The sequence shown here is derived from an EMBL/GenBank/DDBJ whole genome shotgun (WGS) entry which is preliminary data.</text>
</comment>
<name>A0A553NQL6_TIGCA</name>
<evidence type="ECO:0000313" key="13">
    <source>
        <dbReference type="EMBL" id="TRY67714.1"/>
    </source>
</evidence>
<dbReference type="OMA" id="QICHVEW"/>
<dbReference type="InterPro" id="IPR017452">
    <property type="entry name" value="GPCR_Rhodpsn_7TM"/>
</dbReference>
<evidence type="ECO:0000313" key="14">
    <source>
        <dbReference type="Proteomes" id="UP000318571"/>
    </source>
</evidence>
<feature type="region of interest" description="Disordered" evidence="10">
    <location>
        <begin position="233"/>
        <end position="260"/>
    </location>
</feature>
<keyword evidence="3" id="KW-1003">Cell membrane</keyword>
<keyword evidence="7 11" id="KW-0472">Membrane</keyword>
<feature type="transmembrane region" description="Helical" evidence="11">
    <location>
        <begin position="405"/>
        <end position="425"/>
    </location>
</feature>
<comment type="similarity">
    <text evidence="2">Belongs to the G-protein coupled receptor 1 family.</text>
</comment>
<evidence type="ECO:0000256" key="3">
    <source>
        <dbReference type="ARBA" id="ARBA00022475"/>
    </source>
</evidence>
<keyword evidence="9" id="KW-0807">Transducer</keyword>
<feature type="transmembrane region" description="Helical" evidence="11">
    <location>
        <begin position="31"/>
        <end position="58"/>
    </location>
</feature>
<evidence type="ECO:0000259" key="12">
    <source>
        <dbReference type="PROSITE" id="PS50262"/>
    </source>
</evidence>
<comment type="subcellular location">
    <subcellularLocation>
        <location evidence="1">Cell membrane</location>
        <topology evidence="1">Multi-pass membrane protein</topology>
    </subcellularLocation>
</comment>
<reference evidence="13 14" key="1">
    <citation type="journal article" date="2018" name="Nat. Ecol. Evol.">
        <title>Genomic signatures of mitonuclear coevolution across populations of Tigriopus californicus.</title>
        <authorList>
            <person name="Barreto F.S."/>
            <person name="Watson E.T."/>
            <person name="Lima T.G."/>
            <person name="Willett C.S."/>
            <person name="Edmands S."/>
            <person name="Li W."/>
            <person name="Burton R.S."/>
        </authorList>
    </citation>
    <scope>NUCLEOTIDE SEQUENCE [LARGE SCALE GENOMIC DNA]</scope>
    <source>
        <strain evidence="13 14">San Diego</strain>
    </source>
</reference>